<accession>A0A1H4HHH6</accession>
<evidence type="ECO:0000313" key="2">
    <source>
        <dbReference type="EMBL" id="SEB21115.1"/>
    </source>
</evidence>
<dbReference type="Proteomes" id="UP000198850">
    <property type="component" value="Unassembled WGS sequence"/>
</dbReference>
<reference evidence="2 3" key="1">
    <citation type="submission" date="2016-10" db="EMBL/GenBank/DDBJ databases">
        <authorList>
            <person name="de Groot N.N."/>
        </authorList>
    </citation>
    <scope>NUCLEOTIDE SEQUENCE [LARGE SCALE GENOMIC DNA]</scope>
    <source>
        <strain evidence="2 3">DSM 19033</strain>
    </source>
</reference>
<dbReference type="OrthoDB" id="128043at2"/>
<protein>
    <submittedName>
        <fullName evidence="2">Uncharacterized protein</fullName>
    </submittedName>
</protein>
<feature type="transmembrane region" description="Helical" evidence="1">
    <location>
        <begin position="141"/>
        <end position="164"/>
    </location>
</feature>
<evidence type="ECO:0000256" key="1">
    <source>
        <dbReference type="SAM" id="Phobius"/>
    </source>
</evidence>
<keyword evidence="3" id="KW-1185">Reference proteome</keyword>
<name>A0A1H4HHH6_9SPHI</name>
<dbReference type="EMBL" id="FNRA01000018">
    <property type="protein sequence ID" value="SEB21115.1"/>
    <property type="molecule type" value="Genomic_DNA"/>
</dbReference>
<proteinExistence type="predicted"/>
<dbReference type="RefSeq" id="WP_090560015.1">
    <property type="nucleotide sequence ID" value="NZ_FNRA01000018.1"/>
</dbReference>
<keyword evidence="1" id="KW-1133">Transmembrane helix</keyword>
<keyword evidence="1" id="KW-0812">Transmembrane</keyword>
<gene>
    <name evidence="2" type="ORF">SAMN05443550_11848</name>
</gene>
<dbReference type="AlphaFoldDB" id="A0A1H4HHH6"/>
<dbReference type="STRING" id="425514.SAMN05443550_11848"/>
<evidence type="ECO:0000313" key="3">
    <source>
        <dbReference type="Proteomes" id="UP000198850"/>
    </source>
</evidence>
<organism evidence="2 3">
    <name type="scientific">Pedobacter hartonius</name>
    <dbReference type="NCBI Taxonomy" id="425514"/>
    <lineage>
        <taxon>Bacteria</taxon>
        <taxon>Pseudomonadati</taxon>
        <taxon>Bacteroidota</taxon>
        <taxon>Sphingobacteriia</taxon>
        <taxon>Sphingobacteriales</taxon>
        <taxon>Sphingobacteriaceae</taxon>
        <taxon>Pedobacter</taxon>
    </lineage>
</organism>
<feature type="transmembrane region" description="Helical" evidence="1">
    <location>
        <begin position="184"/>
        <end position="205"/>
    </location>
</feature>
<keyword evidence="1" id="KW-0472">Membrane</keyword>
<sequence length="553" mass="60601">MKKSILFLSLLFTAVTGYGHVGSPGVTFEGDAGPYKLLVNITPPDVIPGTALVTVYLEGADKNINISARPVYWLSGADGSPKADVAVPSATESGRYELKLWLMTTGTSSVQVTVNGARGKGIAVIPVMAVSTGKRNMPPGLGWALLAMAVFLLILMVTIIGSSVSDSLLNPGEKFTTKLRRRQISGVVTAIVVLGLILWGGRSWWNSAADEYTRYLYRPLQATTTLDASNGTLRLTIDTASLRKIGNAKRMDLTRKMNYIVPDHGKLMHLFLVRSGELNAFAHLHPRRLDSLTFIAAMPDLPAGRYWVYADITRLSGFAETIVDTLDIPEHTFHLVSNRPELKISSNKDDSYFVTNPLNGGNMPASTRPSVLCGSSGIEAKLPDGSSAVWLQTAGQTIRSGELTMLRFEILDKNRKRAKLEPYLGMAAHAVILKDDGSVYIHLHPAGSYSMGSQKALLDRIAFHQPLNEYLPNPSVFADSVNHLVNRLDTMDEKDRNEILMAGMEHPVETTGAHDMQEISFPYTFPQPGKYRIFIQTKREGQILNTAFDADIK</sequence>